<feature type="transmembrane region" description="Helical" evidence="7">
    <location>
        <begin position="50"/>
        <end position="69"/>
    </location>
</feature>
<dbReference type="RefSeq" id="WP_184675574.1">
    <property type="nucleotide sequence ID" value="NZ_JACHGY010000001.1"/>
</dbReference>
<gene>
    <name evidence="8" type="ORF">HNQ40_000243</name>
</gene>
<evidence type="ECO:0000256" key="2">
    <source>
        <dbReference type="ARBA" id="ARBA00006228"/>
    </source>
</evidence>
<evidence type="ECO:0000256" key="4">
    <source>
        <dbReference type="ARBA" id="ARBA00022692"/>
    </source>
</evidence>
<keyword evidence="4 7" id="KW-0812">Transmembrane</keyword>
<dbReference type="InterPro" id="IPR002758">
    <property type="entry name" value="Cation_antiport_E"/>
</dbReference>
<accession>A0A7X0H3L5</accession>
<sequence>MINKFLLNLFLMVVYIALSGDVSFLSALAGFIIGLLIVTVIGQDTGKGGYIRRVWGAFRFGIYFIYILLKANVGVAKEVLTPGFSMTPRIIRYPVDGLSEVEVTTLANAITLTPGTLSADITEDGKTLYIHAMYAESREEAIAELDELKVWLLREVFDHEL</sequence>
<evidence type="ECO:0000256" key="5">
    <source>
        <dbReference type="ARBA" id="ARBA00022989"/>
    </source>
</evidence>
<evidence type="ECO:0000313" key="8">
    <source>
        <dbReference type="EMBL" id="MBB6428437.1"/>
    </source>
</evidence>
<dbReference type="Pfam" id="PF01899">
    <property type="entry name" value="MNHE"/>
    <property type="match status" value="1"/>
</dbReference>
<keyword evidence="6 7" id="KW-0472">Membrane</keyword>
<dbReference type="PIRSF" id="PIRSF019239">
    <property type="entry name" value="MrpE"/>
    <property type="match status" value="1"/>
</dbReference>
<comment type="subcellular location">
    <subcellularLocation>
        <location evidence="1">Cell membrane</location>
        <topology evidence="1">Multi-pass membrane protein</topology>
    </subcellularLocation>
</comment>
<evidence type="ECO:0000256" key="6">
    <source>
        <dbReference type="ARBA" id="ARBA00023136"/>
    </source>
</evidence>
<evidence type="ECO:0000313" key="9">
    <source>
        <dbReference type="Proteomes" id="UP000541810"/>
    </source>
</evidence>
<name>A0A7X0H3L5_9BACT</name>
<dbReference type="GO" id="GO:0005886">
    <property type="term" value="C:plasma membrane"/>
    <property type="evidence" value="ECO:0007669"/>
    <property type="project" value="UniProtKB-SubCell"/>
</dbReference>
<protein>
    <submittedName>
        <fullName evidence="8">Multicomponent Na+:H+ antiporter subunit E</fullName>
    </submittedName>
</protein>
<organism evidence="8 9">
    <name type="scientific">Algisphaera agarilytica</name>
    <dbReference type="NCBI Taxonomy" id="1385975"/>
    <lineage>
        <taxon>Bacteria</taxon>
        <taxon>Pseudomonadati</taxon>
        <taxon>Planctomycetota</taxon>
        <taxon>Phycisphaerae</taxon>
        <taxon>Phycisphaerales</taxon>
        <taxon>Phycisphaeraceae</taxon>
        <taxon>Algisphaera</taxon>
    </lineage>
</organism>
<reference evidence="8 9" key="1">
    <citation type="submission" date="2020-08" db="EMBL/GenBank/DDBJ databases">
        <title>Genomic Encyclopedia of Type Strains, Phase IV (KMG-IV): sequencing the most valuable type-strain genomes for metagenomic binning, comparative biology and taxonomic classification.</title>
        <authorList>
            <person name="Goeker M."/>
        </authorList>
    </citation>
    <scope>NUCLEOTIDE SEQUENCE [LARGE SCALE GENOMIC DNA]</scope>
    <source>
        <strain evidence="8 9">DSM 103725</strain>
    </source>
</reference>
<comment type="caution">
    <text evidence="8">The sequence shown here is derived from an EMBL/GenBank/DDBJ whole genome shotgun (WGS) entry which is preliminary data.</text>
</comment>
<keyword evidence="9" id="KW-1185">Reference proteome</keyword>
<evidence type="ECO:0000256" key="1">
    <source>
        <dbReference type="ARBA" id="ARBA00004651"/>
    </source>
</evidence>
<evidence type="ECO:0000256" key="3">
    <source>
        <dbReference type="ARBA" id="ARBA00022475"/>
    </source>
</evidence>
<comment type="similarity">
    <text evidence="2">Belongs to the CPA3 antiporters (TC 2.A.63) subunit E family.</text>
</comment>
<keyword evidence="3" id="KW-1003">Cell membrane</keyword>
<dbReference type="PANTHER" id="PTHR34584">
    <property type="entry name" value="NA(+)/H(+) ANTIPORTER SUBUNIT E1"/>
    <property type="match status" value="1"/>
</dbReference>
<proteinExistence type="inferred from homology"/>
<evidence type="ECO:0000256" key="7">
    <source>
        <dbReference type="SAM" id="Phobius"/>
    </source>
</evidence>
<dbReference type="PANTHER" id="PTHR34584:SF1">
    <property type="entry name" value="NA(+)_H(+) ANTIPORTER SUBUNIT E1"/>
    <property type="match status" value="1"/>
</dbReference>
<feature type="transmembrane region" description="Helical" evidence="7">
    <location>
        <begin position="12"/>
        <end position="38"/>
    </location>
</feature>
<keyword evidence="5 7" id="KW-1133">Transmembrane helix</keyword>
<dbReference type="GO" id="GO:0008324">
    <property type="term" value="F:monoatomic cation transmembrane transporter activity"/>
    <property type="evidence" value="ECO:0007669"/>
    <property type="project" value="InterPro"/>
</dbReference>
<dbReference type="AlphaFoldDB" id="A0A7X0H3L5"/>
<dbReference type="EMBL" id="JACHGY010000001">
    <property type="protein sequence ID" value="MBB6428437.1"/>
    <property type="molecule type" value="Genomic_DNA"/>
</dbReference>
<dbReference type="Proteomes" id="UP000541810">
    <property type="component" value="Unassembled WGS sequence"/>
</dbReference>